<accession>A0A6A4X7N3</accession>
<dbReference type="GO" id="GO:0097196">
    <property type="term" value="C:Shu complex"/>
    <property type="evidence" value="ECO:0007669"/>
    <property type="project" value="TreeGrafter"/>
</dbReference>
<protein>
    <submittedName>
        <fullName evidence="2">Uncharacterized protein</fullName>
    </submittedName>
</protein>
<evidence type="ECO:0000313" key="3">
    <source>
        <dbReference type="Proteomes" id="UP000440578"/>
    </source>
</evidence>
<organism evidence="2 3">
    <name type="scientific">Amphibalanus amphitrite</name>
    <name type="common">Striped barnacle</name>
    <name type="synonym">Balanus amphitrite</name>
    <dbReference type="NCBI Taxonomy" id="1232801"/>
    <lineage>
        <taxon>Eukaryota</taxon>
        <taxon>Metazoa</taxon>
        <taxon>Ecdysozoa</taxon>
        <taxon>Arthropoda</taxon>
        <taxon>Crustacea</taxon>
        <taxon>Multicrustacea</taxon>
        <taxon>Cirripedia</taxon>
        <taxon>Thoracica</taxon>
        <taxon>Thoracicalcarea</taxon>
        <taxon>Balanomorpha</taxon>
        <taxon>Balanoidea</taxon>
        <taxon>Balanidae</taxon>
        <taxon>Amphibalaninae</taxon>
        <taxon>Amphibalanus</taxon>
    </lineage>
</organism>
<name>A0A6A4X7N3_AMPAM</name>
<dbReference type="PANTHER" id="PTHR28653:SF1">
    <property type="entry name" value="ATPASE SWSAP1"/>
    <property type="match status" value="1"/>
</dbReference>
<evidence type="ECO:0000313" key="2">
    <source>
        <dbReference type="EMBL" id="KAF0310411.1"/>
    </source>
</evidence>
<dbReference type="EMBL" id="VIIS01000312">
    <property type="protein sequence ID" value="KAF0310411.1"/>
    <property type="molecule type" value="Genomic_DNA"/>
</dbReference>
<dbReference type="GO" id="GO:0000724">
    <property type="term" value="P:double-strand break repair via homologous recombination"/>
    <property type="evidence" value="ECO:0007669"/>
    <property type="project" value="TreeGrafter"/>
</dbReference>
<sequence length="274" mass="28528">MVTMLQGTQSHGQEAFTQAISDVHPLLFKMLPLSCMSIKPVECFPNQNGKSSLHCSFQPRPWSPVTLLAVESEASIRSALLFQAAVTLAAAGDSVLYITSAPLQTLPPTVHGMPLPASESMHRVRFIYLPTAEAVLGYLASLHISVTSGGRYPDAILLDAPAVTAPSPSAAGRTPPAAGRTPPAAAESPLATLARLRAALEDAALTAAAATGGRCAALMVSQPAGARPGRPVDRRTARLVPTGPDTLQLICGPVTAHMEVTPHCVRLRSVAVTP</sequence>
<dbReference type="PANTHER" id="PTHR28653">
    <property type="match status" value="1"/>
</dbReference>
<dbReference type="Proteomes" id="UP000440578">
    <property type="component" value="Unassembled WGS sequence"/>
</dbReference>
<evidence type="ECO:0000256" key="1">
    <source>
        <dbReference type="SAM" id="MobiDB-lite"/>
    </source>
</evidence>
<dbReference type="GO" id="GO:0003697">
    <property type="term" value="F:single-stranded DNA binding"/>
    <property type="evidence" value="ECO:0007669"/>
    <property type="project" value="TreeGrafter"/>
</dbReference>
<reference evidence="2 3" key="1">
    <citation type="submission" date="2019-07" db="EMBL/GenBank/DDBJ databases">
        <title>Draft genome assembly of a fouling barnacle, Amphibalanus amphitrite (Darwin, 1854): The first reference genome for Thecostraca.</title>
        <authorList>
            <person name="Kim W."/>
        </authorList>
    </citation>
    <scope>NUCLEOTIDE SEQUENCE [LARGE SCALE GENOMIC DNA]</scope>
    <source>
        <strain evidence="2">SNU_AA5</strain>
        <tissue evidence="2">Soma without cirri and trophi</tissue>
    </source>
</reference>
<keyword evidence="3" id="KW-1185">Reference proteome</keyword>
<feature type="region of interest" description="Disordered" evidence="1">
    <location>
        <begin position="165"/>
        <end position="186"/>
    </location>
</feature>
<gene>
    <name evidence="2" type="ORF">FJT64_018603</name>
</gene>
<dbReference type="AlphaFoldDB" id="A0A6A4X7N3"/>
<proteinExistence type="predicted"/>
<comment type="caution">
    <text evidence="2">The sequence shown here is derived from an EMBL/GenBank/DDBJ whole genome shotgun (WGS) entry which is preliminary data.</text>
</comment>